<keyword evidence="2" id="KW-1185">Reference proteome</keyword>
<accession>H8H276</accession>
<reference evidence="1 2" key="1">
    <citation type="journal article" date="2012" name="PLoS ONE">
        <title>Genome sequence and transcriptome analysis of the radioresistant bacterium Deinococcus gobiensis: insights into the extreme environmental adaptations.</title>
        <authorList>
            <person name="Yuan M."/>
            <person name="Chen M."/>
            <person name="Zhang W."/>
            <person name="Lu W."/>
            <person name="Wang J."/>
            <person name="Yang M."/>
            <person name="Zhao P."/>
            <person name="Tang R."/>
            <person name="Li X."/>
            <person name="Hao Y."/>
            <person name="Zhou Z."/>
            <person name="Zhan Y."/>
            <person name="Yu H."/>
            <person name="Teng C."/>
            <person name="Yan Y."/>
            <person name="Ping S."/>
            <person name="Wang Y."/>
            <person name="Lin M."/>
        </authorList>
    </citation>
    <scope>NUCLEOTIDE SEQUENCE [LARGE SCALE GENOMIC DNA]</scope>
    <source>
        <strain evidence="2">DSM 21396 / JCM 16679 / CGMCC 1.7299 / I-0</strain>
        <plasmid evidence="1">P2</plasmid>
    </source>
</reference>
<keyword evidence="1" id="KW-0614">Plasmid</keyword>
<protein>
    <submittedName>
        <fullName evidence="1">Uncharacterized protein</fullName>
    </submittedName>
</protein>
<geneLocation type="plasmid" evidence="1 2">
    <name>P2</name>
</geneLocation>
<dbReference type="PATRIC" id="fig|745776.4.peg.3679"/>
<gene>
    <name evidence="1" type="ordered locus">DGo_PB0354</name>
</gene>
<sequence>MIRSAEEQARLEAEALEAWARHHAFVLRMQAGGLLTAEQAAALGSEEARRMWLRTFLGTLGSW</sequence>
<name>H8H276_DEIGI</name>
<evidence type="ECO:0000313" key="1">
    <source>
        <dbReference type="EMBL" id="AFD27623.1"/>
    </source>
</evidence>
<dbReference type="Proteomes" id="UP000007575">
    <property type="component" value="Plasmid P2"/>
</dbReference>
<dbReference type="KEGG" id="dgo:DGo_PB0354"/>
<dbReference type="EMBL" id="CP002193">
    <property type="protein sequence ID" value="AFD27623.1"/>
    <property type="molecule type" value="Genomic_DNA"/>
</dbReference>
<dbReference type="RefSeq" id="WP_014686717.1">
    <property type="nucleotide sequence ID" value="NC_017791.1"/>
</dbReference>
<proteinExistence type="predicted"/>
<dbReference type="HOGENOM" id="CLU_2878417_0_0_0"/>
<evidence type="ECO:0000313" key="2">
    <source>
        <dbReference type="Proteomes" id="UP000007575"/>
    </source>
</evidence>
<organism evidence="1 2">
    <name type="scientific">Deinococcus gobiensis (strain DSM 21396 / JCM 16679 / CGMCC 1.7299 / I-0)</name>
    <dbReference type="NCBI Taxonomy" id="745776"/>
    <lineage>
        <taxon>Bacteria</taxon>
        <taxon>Thermotogati</taxon>
        <taxon>Deinococcota</taxon>
        <taxon>Deinococci</taxon>
        <taxon>Deinococcales</taxon>
        <taxon>Deinococcaceae</taxon>
        <taxon>Deinococcus</taxon>
    </lineage>
</organism>
<dbReference type="AlphaFoldDB" id="H8H276"/>